<accession>A0A3D9V9Y2</accession>
<evidence type="ECO:0000256" key="2">
    <source>
        <dbReference type="ARBA" id="ARBA00012000"/>
    </source>
</evidence>
<dbReference type="Proteomes" id="UP000256485">
    <property type="component" value="Unassembled WGS sequence"/>
</dbReference>
<dbReference type="EC" id="3.2.2.21" evidence="2"/>
<organism evidence="6 7">
    <name type="scientific">Thermasporomyces composti</name>
    <dbReference type="NCBI Taxonomy" id="696763"/>
    <lineage>
        <taxon>Bacteria</taxon>
        <taxon>Bacillati</taxon>
        <taxon>Actinomycetota</taxon>
        <taxon>Actinomycetes</taxon>
        <taxon>Propionibacteriales</taxon>
        <taxon>Nocardioidaceae</taxon>
        <taxon>Thermasporomyces</taxon>
    </lineage>
</organism>
<dbReference type="RefSeq" id="WP_245941140.1">
    <property type="nucleotide sequence ID" value="NZ_QTUC01000001.1"/>
</dbReference>
<sequence>MPPFTVASPATAGSGRPVTTAPGRPAAITTVRRTITTEHPLDPVVTLASLQRGAGDPTHRVTPDGTVWRGTRTPDGPATVRISADAAAGAVHAEAWGPGATWVLDRLPALVGAEDDPSGFEPGLPLLVRLAARFAGWRVCRTGLVMEALVPAVLEQKVTSREAWRSWRELVWRFGERAPGPVPFSLWVPPDPAVLARLPSWEWHRAGVGPQRARTIVRCCQRAAAIERTVGLPPQEVERRLRSIPGIGPWTVAEVLQRAHGCPDAVSVGDYNLPKAVGWALAGRPFDDAAMLVALERWRGHRYRVTRLIELAGIMPPRRAPRAPVRDYRAM</sequence>
<dbReference type="GO" id="GO:0006285">
    <property type="term" value="P:base-excision repair, AP site formation"/>
    <property type="evidence" value="ECO:0007669"/>
    <property type="project" value="TreeGrafter"/>
</dbReference>
<protein>
    <recommendedName>
        <fullName evidence="2">DNA-3-methyladenine glycosylase II</fullName>
        <ecNumber evidence="2">3.2.2.21</ecNumber>
    </recommendedName>
</protein>
<dbReference type="GO" id="GO:0032993">
    <property type="term" value="C:protein-DNA complex"/>
    <property type="evidence" value="ECO:0007669"/>
    <property type="project" value="TreeGrafter"/>
</dbReference>
<dbReference type="Gene3D" id="1.10.340.30">
    <property type="entry name" value="Hypothetical protein, domain 2"/>
    <property type="match status" value="1"/>
</dbReference>
<dbReference type="EMBL" id="QTUC01000001">
    <property type="protein sequence ID" value="REF37513.1"/>
    <property type="molecule type" value="Genomic_DNA"/>
</dbReference>
<dbReference type="GO" id="GO:0005737">
    <property type="term" value="C:cytoplasm"/>
    <property type="evidence" value="ECO:0007669"/>
    <property type="project" value="TreeGrafter"/>
</dbReference>
<keyword evidence="3" id="KW-0227">DNA damage</keyword>
<evidence type="ECO:0000313" key="6">
    <source>
        <dbReference type="EMBL" id="REF37513.1"/>
    </source>
</evidence>
<keyword evidence="4" id="KW-0234">DNA repair</keyword>
<name>A0A3D9V9Y2_THECX</name>
<reference evidence="6 7" key="1">
    <citation type="submission" date="2018-08" db="EMBL/GenBank/DDBJ databases">
        <title>Sequencing the genomes of 1000 actinobacteria strains.</title>
        <authorList>
            <person name="Klenk H.-P."/>
        </authorList>
    </citation>
    <scope>NUCLEOTIDE SEQUENCE [LARGE SCALE GENOMIC DNA]</scope>
    <source>
        <strain evidence="6 7">DSM 22891</strain>
    </source>
</reference>
<dbReference type="PANTHER" id="PTHR43003:SF6">
    <property type="entry name" value="DNA GLYCOSYLASE"/>
    <property type="match status" value="1"/>
</dbReference>
<dbReference type="CDD" id="cd00056">
    <property type="entry name" value="ENDO3c"/>
    <property type="match status" value="1"/>
</dbReference>
<feature type="region of interest" description="Disordered" evidence="5">
    <location>
        <begin position="1"/>
        <end position="23"/>
    </location>
</feature>
<keyword evidence="7" id="KW-1185">Reference proteome</keyword>
<gene>
    <name evidence="6" type="ORF">DFJ64_2957</name>
</gene>
<evidence type="ECO:0000256" key="5">
    <source>
        <dbReference type="SAM" id="MobiDB-lite"/>
    </source>
</evidence>
<dbReference type="PANTHER" id="PTHR43003">
    <property type="entry name" value="DNA-3-METHYLADENINE GLYCOSYLASE"/>
    <property type="match status" value="1"/>
</dbReference>
<evidence type="ECO:0000256" key="1">
    <source>
        <dbReference type="ARBA" id="ARBA00000086"/>
    </source>
</evidence>
<proteinExistence type="predicted"/>
<evidence type="ECO:0000313" key="7">
    <source>
        <dbReference type="Proteomes" id="UP000256485"/>
    </source>
</evidence>
<comment type="catalytic activity">
    <reaction evidence="1">
        <text>Hydrolysis of alkylated DNA, releasing 3-methyladenine, 3-methylguanine, 7-methylguanine and 7-methyladenine.</text>
        <dbReference type="EC" id="3.2.2.21"/>
    </reaction>
</comment>
<evidence type="ECO:0000256" key="4">
    <source>
        <dbReference type="ARBA" id="ARBA00023204"/>
    </source>
</evidence>
<dbReference type="SUPFAM" id="SSF48150">
    <property type="entry name" value="DNA-glycosylase"/>
    <property type="match status" value="1"/>
</dbReference>
<evidence type="ECO:0000256" key="3">
    <source>
        <dbReference type="ARBA" id="ARBA00022763"/>
    </source>
</evidence>
<dbReference type="InterPro" id="IPR003265">
    <property type="entry name" value="HhH-GPD_domain"/>
</dbReference>
<dbReference type="GO" id="GO:0008725">
    <property type="term" value="F:DNA-3-methyladenine glycosylase activity"/>
    <property type="evidence" value="ECO:0007669"/>
    <property type="project" value="TreeGrafter"/>
</dbReference>
<comment type="caution">
    <text evidence="6">The sequence shown here is derived from an EMBL/GenBank/DDBJ whole genome shotgun (WGS) entry which is preliminary data.</text>
</comment>
<dbReference type="GO" id="GO:0032131">
    <property type="term" value="F:alkylated DNA binding"/>
    <property type="evidence" value="ECO:0007669"/>
    <property type="project" value="TreeGrafter"/>
</dbReference>
<dbReference type="GO" id="GO:0006307">
    <property type="term" value="P:DNA alkylation repair"/>
    <property type="evidence" value="ECO:0007669"/>
    <property type="project" value="TreeGrafter"/>
</dbReference>
<dbReference type="InterPro" id="IPR011257">
    <property type="entry name" value="DNA_glycosylase"/>
</dbReference>
<dbReference type="AlphaFoldDB" id="A0A3D9V9Y2"/>
<dbReference type="GO" id="GO:0043916">
    <property type="term" value="F:DNA-7-methylguanine glycosylase activity"/>
    <property type="evidence" value="ECO:0007669"/>
    <property type="project" value="TreeGrafter"/>
</dbReference>
<dbReference type="InterPro" id="IPR051912">
    <property type="entry name" value="Alkylbase_DNA_Glycosylase/TA"/>
</dbReference>